<name>A0A1W1Z623_9BACT</name>
<dbReference type="RefSeq" id="WP_084066771.1">
    <property type="nucleotide sequence ID" value="NZ_FWXY01000002.1"/>
</dbReference>
<accession>A0A1W1Z623</accession>
<dbReference type="Gene3D" id="2.160.10.10">
    <property type="entry name" value="Hexapeptide repeat proteins"/>
    <property type="match status" value="1"/>
</dbReference>
<evidence type="ECO:0000313" key="3">
    <source>
        <dbReference type="Proteomes" id="UP000192418"/>
    </source>
</evidence>
<reference evidence="2 3" key="1">
    <citation type="submission" date="2017-04" db="EMBL/GenBank/DDBJ databases">
        <authorList>
            <person name="Afonso C.L."/>
            <person name="Miller P.J."/>
            <person name="Scott M.A."/>
            <person name="Spackman E."/>
            <person name="Goraichik I."/>
            <person name="Dimitrov K.M."/>
            <person name="Suarez D.L."/>
            <person name="Swayne D.E."/>
        </authorList>
    </citation>
    <scope>NUCLEOTIDE SEQUENCE [LARGE SCALE GENOMIC DNA]</scope>
    <source>
        <strain evidence="2 3">DSM 3385</strain>
    </source>
</reference>
<dbReference type="Pfam" id="PF00132">
    <property type="entry name" value="Hexapep"/>
    <property type="match status" value="1"/>
</dbReference>
<dbReference type="EMBL" id="FWXY01000002">
    <property type="protein sequence ID" value="SMC43752.1"/>
    <property type="molecule type" value="Genomic_DNA"/>
</dbReference>
<dbReference type="PANTHER" id="PTHR43300:SF10">
    <property type="entry name" value="2,3,4,5-TETRAHYDROPYRIDINE-2,6-DICARBOXYLATE N-ACETYLTRANSFERASE"/>
    <property type="match status" value="1"/>
</dbReference>
<gene>
    <name evidence="2" type="ORF">SAMN02746065_10292</name>
</gene>
<keyword evidence="2" id="KW-0808">Transferase</keyword>
<dbReference type="InterPro" id="IPR011004">
    <property type="entry name" value="Trimer_LpxA-like_sf"/>
</dbReference>
<comment type="similarity">
    <text evidence="1">Belongs to the transferase hexapeptide repeat family.</text>
</comment>
<evidence type="ECO:0000256" key="1">
    <source>
        <dbReference type="ARBA" id="ARBA00007274"/>
    </source>
</evidence>
<dbReference type="Proteomes" id="UP000192418">
    <property type="component" value="Unassembled WGS sequence"/>
</dbReference>
<organism evidence="2 3">
    <name type="scientific">Desulfocicer vacuolatum DSM 3385</name>
    <dbReference type="NCBI Taxonomy" id="1121400"/>
    <lineage>
        <taxon>Bacteria</taxon>
        <taxon>Pseudomonadati</taxon>
        <taxon>Thermodesulfobacteriota</taxon>
        <taxon>Desulfobacteria</taxon>
        <taxon>Desulfobacterales</taxon>
        <taxon>Desulfobacteraceae</taxon>
        <taxon>Desulfocicer</taxon>
    </lineage>
</organism>
<dbReference type="SUPFAM" id="SSF51161">
    <property type="entry name" value="Trimeric LpxA-like enzymes"/>
    <property type="match status" value="1"/>
</dbReference>
<dbReference type="OrthoDB" id="9815592at2"/>
<proteinExistence type="inferred from homology"/>
<dbReference type="STRING" id="1121400.SAMN02746065_10292"/>
<evidence type="ECO:0000313" key="2">
    <source>
        <dbReference type="EMBL" id="SMC43752.1"/>
    </source>
</evidence>
<keyword evidence="3" id="KW-1185">Reference proteome</keyword>
<dbReference type="PANTHER" id="PTHR43300">
    <property type="entry name" value="ACETYLTRANSFERASE"/>
    <property type="match status" value="1"/>
</dbReference>
<sequence length="260" mass="28130">MSEFSKTSIISSKAILGKNVVIGDYAKIFDNVVIGDNVQIDDYCQIGHPSILSDKKPVIIGSNSHIRSFSIIYENSEFGPALETGHHVVIREGTMVGENLRVGNFSDIEGDCVIGDYCRFHGYSHIGKGAEIGHFVWIFSLVTATNDPLPPSNAQAPVKIKDGAVVCVGATLMPGSIVGTGAFISAGAQARGDVPAGAVIAGEDGKVVNHVSRLIDFNSGQRHPWMNHYRHVYPNTEEITNRLDSLLNEIMINKMNLKIN</sequence>
<dbReference type="InterPro" id="IPR050179">
    <property type="entry name" value="Trans_hexapeptide_repeat"/>
</dbReference>
<dbReference type="GO" id="GO:0016740">
    <property type="term" value="F:transferase activity"/>
    <property type="evidence" value="ECO:0007669"/>
    <property type="project" value="UniProtKB-KW"/>
</dbReference>
<protein>
    <submittedName>
        <fullName evidence="2">Transferase hexapeptide (Six repeat-containing protein)</fullName>
    </submittedName>
</protein>
<dbReference type="AlphaFoldDB" id="A0A1W1Z623"/>
<dbReference type="InterPro" id="IPR001451">
    <property type="entry name" value="Hexapep"/>
</dbReference>